<dbReference type="EMBL" id="NBXE01000002">
    <property type="protein sequence ID" value="RFA29777.1"/>
    <property type="molecule type" value="Genomic_DNA"/>
</dbReference>
<dbReference type="SUPFAM" id="SSF46955">
    <property type="entry name" value="Putative DNA-binding domain"/>
    <property type="match status" value="1"/>
</dbReference>
<protein>
    <recommendedName>
        <fullName evidence="1">Helix-turn-helix domain-containing protein</fullName>
    </recommendedName>
</protein>
<dbReference type="NCBIfam" id="TIGR01764">
    <property type="entry name" value="excise"/>
    <property type="match status" value="1"/>
</dbReference>
<sequence>MPLLRERATGAVDAAAAGRLAQALANIPSADTDAASSPTPTRDSVGRLASVSVDETAIRVPTEVRDAVLDLLQRFADGQAVVVGSTDSLLTTSQAAELLGISATYLLRLANEGTLPVEYRGTHRRFRLADVMRYLESARAAKATKAAAAAADAAAKAPAAQADPEPTSS</sequence>
<feature type="domain" description="Helix-turn-helix" evidence="1">
    <location>
        <begin position="89"/>
        <end position="138"/>
    </location>
</feature>
<dbReference type="InterPro" id="IPR036388">
    <property type="entry name" value="WH-like_DNA-bd_sf"/>
</dbReference>
<evidence type="ECO:0000313" key="3">
    <source>
        <dbReference type="Proteomes" id="UP000257080"/>
    </source>
</evidence>
<dbReference type="GO" id="GO:0003677">
    <property type="term" value="F:DNA binding"/>
    <property type="evidence" value="ECO:0007669"/>
    <property type="project" value="InterPro"/>
</dbReference>
<dbReference type="InterPro" id="IPR009061">
    <property type="entry name" value="DNA-bd_dom_put_sf"/>
</dbReference>
<dbReference type="RefSeq" id="WP_116417283.1">
    <property type="nucleotide sequence ID" value="NZ_NBXC01000002.1"/>
</dbReference>
<dbReference type="OrthoDB" id="4965449at2"/>
<proteinExistence type="predicted"/>
<organism evidence="2 3">
    <name type="scientific">Subtercola boreus</name>
    <dbReference type="NCBI Taxonomy" id="120213"/>
    <lineage>
        <taxon>Bacteria</taxon>
        <taxon>Bacillati</taxon>
        <taxon>Actinomycetota</taxon>
        <taxon>Actinomycetes</taxon>
        <taxon>Micrococcales</taxon>
        <taxon>Microbacteriaceae</taxon>
        <taxon>Subtercola</taxon>
    </lineage>
</organism>
<accession>A0A3E0WGV0</accession>
<dbReference type="Gene3D" id="1.10.10.10">
    <property type="entry name" value="Winged helix-like DNA-binding domain superfamily/Winged helix DNA-binding domain"/>
    <property type="match status" value="1"/>
</dbReference>
<dbReference type="Pfam" id="PF12728">
    <property type="entry name" value="HTH_17"/>
    <property type="match status" value="1"/>
</dbReference>
<evidence type="ECO:0000259" key="1">
    <source>
        <dbReference type="Pfam" id="PF12728"/>
    </source>
</evidence>
<evidence type="ECO:0000313" key="2">
    <source>
        <dbReference type="EMBL" id="RFA29777.1"/>
    </source>
</evidence>
<dbReference type="InterPro" id="IPR041657">
    <property type="entry name" value="HTH_17"/>
</dbReference>
<gene>
    <name evidence="2" type="ORF">B7R25_00250</name>
</gene>
<dbReference type="InterPro" id="IPR010093">
    <property type="entry name" value="SinI_DNA-bd"/>
</dbReference>
<dbReference type="AlphaFoldDB" id="A0A3E0WGV0"/>
<comment type="caution">
    <text evidence="2">The sequence shown here is derived from an EMBL/GenBank/DDBJ whole genome shotgun (WGS) entry which is preliminary data.</text>
</comment>
<name>A0A3E0WGV0_9MICO</name>
<reference evidence="2 3" key="1">
    <citation type="submission" date="2017-04" db="EMBL/GenBank/DDBJ databases">
        <title>Comparative genome analysis of Subtercola boreus.</title>
        <authorList>
            <person name="Cho Y.-J."/>
            <person name="Cho A."/>
            <person name="Kim O.-S."/>
            <person name="Lee J.-I."/>
        </authorList>
    </citation>
    <scope>NUCLEOTIDE SEQUENCE [LARGE SCALE GENOMIC DNA]</scope>
    <source>
        <strain evidence="2 3">P28004</strain>
    </source>
</reference>
<dbReference type="Proteomes" id="UP000257080">
    <property type="component" value="Unassembled WGS sequence"/>
</dbReference>